<gene>
    <name evidence="11" type="ORF">CCACVL1_11030</name>
</gene>
<evidence type="ECO:0000256" key="5">
    <source>
        <dbReference type="ARBA" id="ARBA00022989"/>
    </source>
</evidence>
<dbReference type="FunFam" id="3.80.10.10:FF:000155">
    <property type="entry name" value="Putative inactive leucine-rich repeat receptor-like protein kinase"/>
    <property type="match status" value="1"/>
</dbReference>
<feature type="chain" id="PRO_5010174387" description="Protein kinase domain-containing protein" evidence="9">
    <location>
        <begin position="26"/>
        <end position="773"/>
    </location>
</feature>
<dbReference type="PRINTS" id="PR00019">
    <property type="entry name" value="LEURICHRPT"/>
</dbReference>
<keyword evidence="3 8" id="KW-0812">Transmembrane</keyword>
<dbReference type="GO" id="GO:0016020">
    <property type="term" value="C:membrane"/>
    <property type="evidence" value="ECO:0007669"/>
    <property type="project" value="UniProtKB-SubCell"/>
</dbReference>
<dbReference type="FunFam" id="1.10.510.10:FF:000657">
    <property type="entry name" value="Putative inactive leucine-rich repeat receptor-like protein kinase"/>
    <property type="match status" value="1"/>
</dbReference>
<evidence type="ECO:0000256" key="9">
    <source>
        <dbReference type="SAM" id="SignalP"/>
    </source>
</evidence>
<evidence type="ECO:0000256" key="8">
    <source>
        <dbReference type="SAM" id="Phobius"/>
    </source>
</evidence>
<keyword evidence="5 8" id="KW-1133">Transmembrane helix</keyword>
<dbReference type="Pfam" id="PF23598">
    <property type="entry name" value="LRR_14"/>
    <property type="match status" value="1"/>
</dbReference>
<dbReference type="OMA" id="NDHTIDF"/>
<evidence type="ECO:0000313" key="11">
    <source>
        <dbReference type="EMBL" id="OMO84015.1"/>
    </source>
</evidence>
<keyword evidence="2" id="KW-0433">Leucine-rich repeat</keyword>
<dbReference type="SUPFAM" id="SSF56112">
    <property type="entry name" value="Protein kinase-like (PK-like)"/>
    <property type="match status" value="1"/>
</dbReference>
<keyword evidence="12" id="KW-1185">Reference proteome</keyword>
<dbReference type="AlphaFoldDB" id="A0A1R3IN59"/>
<feature type="signal peptide" evidence="9">
    <location>
        <begin position="1"/>
        <end position="25"/>
    </location>
</feature>
<dbReference type="InterPro" id="IPR003591">
    <property type="entry name" value="Leu-rich_rpt_typical-subtyp"/>
</dbReference>
<keyword evidence="9" id="KW-0732">Signal</keyword>
<dbReference type="SUPFAM" id="SSF52058">
    <property type="entry name" value="L domain-like"/>
    <property type="match status" value="1"/>
</dbReference>
<keyword evidence="6 8" id="KW-0472">Membrane</keyword>
<dbReference type="InterPro" id="IPR001245">
    <property type="entry name" value="Ser-Thr/Tyr_kinase_cat_dom"/>
</dbReference>
<evidence type="ECO:0000259" key="10">
    <source>
        <dbReference type="PROSITE" id="PS50011"/>
    </source>
</evidence>
<proteinExistence type="predicted"/>
<dbReference type="PROSITE" id="PS50011">
    <property type="entry name" value="PROTEIN_KINASE_DOM"/>
    <property type="match status" value="1"/>
</dbReference>
<dbReference type="InterPro" id="IPR050647">
    <property type="entry name" value="Plant_LRR-RLKs"/>
</dbReference>
<evidence type="ECO:0000256" key="4">
    <source>
        <dbReference type="ARBA" id="ARBA00022737"/>
    </source>
</evidence>
<evidence type="ECO:0000256" key="2">
    <source>
        <dbReference type="ARBA" id="ARBA00022614"/>
    </source>
</evidence>
<dbReference type="FunFam" id="3.30.200.20:FF:000479">
    <property type="entry name" value="Putative inactive leucine-rich repeat receptor-like protein kinase"/>
    <property type="match status" value="1"/>
</dbReference>
<dbReference type="GO" id="GO:0004674">
    <property type="term" value="F:protein serine/threonine kinase activity"/>
    <property type="evidence" value="ECO:0007669"/>
    <property type="project" value="UniProtKB-EC"/>
</dbReference>
<dbReference type="GO" id="GO:0033612">
    <property type="term" value="F:receptor serine/threonine kinase binding"/>
    <property type="evidence" value="ECO:0007669"/>
    <property type="project" value="TreeGrafter"/>
</dbReference>
<sequence length="773" mass="85862">MESSFSFSLLLLLCLTWSLFILGNSQLPTFQTQVLLQLKKHLEYPKQLETWYDRKTDFCSLSPSPQVNISCQFNSVTELRILGDKPASTVNDFHGFAIPNQTLSETFSMDSFVTTLSRLQNLKVLSLVALGIWGPLPDKIHRLASLEYLDLSSNFLFGSVPPKISTLVKLQTFVLDDNFFNDTVPGWLDSLSNLTILSMKNNRLKGPFPSSIKGITTLTSLVLSGNEISGKLTDLSSLRNLNVLDLSGNKLDSHLPIMPKGLLMAFLSNNSFLGNIPAQYSKLSQLQHIDISFNMLSGTIPAELFALPNISYLNLASNMLSGSLSYNLSCGSNLWFVDVSNNRLRGSLPSCLNMESGNKVIKFSGNCLSIKGQHQHPESYCRELEVQMQRSNNTGGKGIGVFVSLIVGIAVVIMLLVIGFLIVCRKYFPRGISEQHLLHKSVQDNSTAGFSSDILTNARYISEAAKLGTQGLPACRSFTIEELNEATNNFDNSAFLGEGSYGKLFKGRLESGIQVAIRCLPTSRKYSIRNLKLRLDMLAKIRHPHLVCILGHCIEVRQDDGSVNRVFLVYEYIPNGNFRSRLSENCSGEILTWPERLAVLIGVCKAVHFLHTGVIPGFFHNRLKTNNIMLNEHRMAKLGDYGLSIISEDTSNSGVKREDNKSWQMTSLEDDVYGFGLILLESMLGPTVATKKEATLRDELASLSSQDGRARIMNPVVLATCSQESISIVISITNKCICPELWSRPSFEDILWNLQYAEQVQANVDSEQRFSSV</sequence>
<evidence type="ECO:0000256" key="3">
    <source>
        <dbReference type="ARBA" id="ARBA00022692"/>
    </source>
</evidence>
<keyword evidence="7" id="KW-0325">Glycoprotein</keyword>
<dbReference type="Pfam" id="PF07714">
    <property type="entry name" value="PK_Tyr_Ser-Thr"/>
    <property type="match status" value="1"/>
</dbReference>
<dbReference type="FunFam" id="3.80.10.10:FF:000380">
    <property type="entry name" value="Putative inactive leucine-rich repeat receptor-like protein kinase"/>
    <property type="match status" value="1"/>
</dbReference>
<dbReference type="InterPro" id="IPR001611">
    <property type="entry name" value="Leu-rich_rpt"/>
</dbReference>
<evidence type="ECO:0000313" key="12">
    <source>
        <dbReference type="Proteomes" id="UP000188268"/>
    </source>
</evidence>
<comment type="subcellular location">
    <subcellularLocation>
        <location evidence="1">Membrane</location>
        <topology evidence="1">Single-pass membrane protein</topology>
    </subcellularLocation>
</comment>
<protein>
    <recommendedName>
        <fullName evidence="10">Protein kinase domain-containing protein</fullName>
    </recommendedName>
</protein>
<feature type="domain" description="Protein kinase" evidence="10">
    <location>
        <begin position="490"/>
        <end position="757"/>
    </location>
</feature>
<keyword evidence="4" id="KW-0677">Repeat</keyword>
<dbReference type="PANTHER" id="PTHR48056:SF61">
    <property type="entry name" value="PROTEIN KINASE DOMAIN-CONTAINING PROTEIN"/>
    <property type="match status" value="1"/>
</dbReference>
<dbReference type="PANTHER" id="PTHR48056">
    <property type="entry name" value="LRR RECEPTOR-LIKE SERINE/THREONINE-PROTEIN KINASE-RELATED"/>
    <property type="match status" value="1"/>
</dbReference>
<dbReference type="InterPro" id="IPR032675">
    <property type="entry name" value="LRR_dom_sf"/>
</dbReference>
<evidence type="ECO:0000256" key="7">
    <source>
        <dbReference type="ARBA" id="ARBA00023180"/>
    </source>
</evidence>
<feature type="transmembrane region" description="Helical" evidence="8">
    <location>
        <begin position="399"/>
        <end position="423"/>
    </location>
</feature>
<dbReference type="Gene3D" id="1.10.510.10">
    <property type="entry name" value="Transferase(Phosphotransferase) domain 1"/>
    <property type="match status" value="1"/>
</dbReference>
<evidence type="ECO:0000256" key="1">
    <source>
        <dbReference type="ARBA" id="ARBA00004167"/>
    </source>
</evidence>
<dbReference type="STRING" id="210143.A0A1R3IN59"/>
<accession>A0A1R3IN59</accession>
<dbReference type="InterPro" id="IPR055414">
    <property type="entry name" value="LRR_R13L4/SHOC2-like"/>
</dbReference>
<dbReference type="Gene3D" id="3.30.200.20">
    <property type="entry name" value="Phosphorylase Kinase, domain 1"/>
    <property type="match status" value="1"/>
</dbReference>
<dbReference type="Proteomes" id="UP000188268">
    <property type="component" value="Unassembled WGS sequence"/>
</dbReference>
<dbReference type="PROSITE" id="PS51450">
    <property type="entry name" value="LRR"/>
    <property type="match status" value="1"/>
</dbReference>
<dbReference type="SMART" id="SM00369">
    <property type="entry name" value="LRR_TYP"/>
    <property type="match status" value="4"/>
</dbReference>
<evidence type="ECO:0000256" key="6">
    <source>
        <dbReference type="ARBA" id="ARBA00023136"/>
    </source>
</evidence>
<organism evidence="11 12">
    <name type="scientific">Corchorus capsularis</name>
    <name type="common">Jute</name>
    <dbReference type="NCBI Taxonomy" id="210143"/>
    <lineage>
        <taxon>Eukaryota</taxon>
        <taxon>Viridiplantae</taxon>
        <taxon>Streptophyta</taxon>
        <taxon>Embryophyta</taxon>
        <taxon>Tracheophyta</taxon>
        <taxon>Spermatophyta</taxon>
        <taxon>Magnoliopsida</taxon>
        <taxon>eudicotyledons</taxon>
        <taxon>Gunneridae</taxon>
        <taxon>Pentapetalae</taxon>
        <taxon>rosids</taxon>
        <taxon>malvids</taxon>
        <taxon>Malvales</taxon>
        <taxon>Malvaceae</taxon>
        <taxon>Grewioideae</taxon>
        <taxon>Apeibeae</taxon>
        <taxon>Corchorus</taxon>
    </lineage>
</organism>
<dbReference type="GO" id="GO:0005524">
    <property type="term" value="F:ATP binding"/>
    <property type="evidence" value="ECO:0007669"/>
    <property type="project" value="InterPro"/>
</dbReference>
<dbReference type="Gramene" id="OMO84015">
    <property type="protein sequence ID" value="OMO84015"/>
    <property type="gene ID" value="CCACVL1_11030"/>
</dbReference>
<dbReference type="Gene3D" id="3.80.10.10">
    <property type="entry name" value="Ribonuclease Inhibitor"/>
    <property type="match status" value="2"/>
</dbReference>
<dbReference type="OrthoDB" id="676979at2759"/>
<comment type="caution">
    <text evidence="11">The sequence shown here is derived from an EMBL/GenBank/DDBJ whole genome shotgun (WGS) entry which is preliminary data.</text>
</comment>
<name>A0A1R3IN59_COCAP</name>
<dbReference type="InterPro" id="IPR000719">
    <property type="entry name" value="Prot_kinase_dom"/>
</dbReference>
<dbReference type="EMBL" id="AWWV01009782">
    <property type="protein sequence ID" value="OMO84015.1"/>
    <property type="molecule type" value="Genomic_DNA"/>
</dbReference>
<dbReference type="InterPro" id="IPR011009">
    <property type="entry name" value="Kinase-like_dom_sf"/>
</dbReference>
<reference evidence="11 12" key="1">
    <citation type="submission" date="2013-09" db="EMBL/GenBank/DDBJ databases">
        <title>Corchorus capsularis genome sequencing.</title>
        <authorList>
            <person name="Alam M."/>
            <person name="Haque M.S."/>
            <person name="Islam M.S."/>
            <person name="Emdad E.M."/>
            <person name="Islam M.M."/>
            <person name="Ahmed B."/>
            <person name="Halim A."/>
            <person name="Hossen Q.M.M."/>
            <person name="Hossain M.Z."/>
            <person name="Ahmed R."/>
            <person name="Khan M.M."/>
            <person name="Islam R."/>
            <person name="Rashid M.M."/>
            <person name="Khan S.A."/>
            <person name="Rahman M.S."/>
            <person name="Alam M."/>
        </authorList>
    </citation>
    <scope>NUCLEOTIDE SEQUENCE [LARGE SCALE GENOMIC DNA]</scope>
    <source>
        <strain evidence="12">cv. CVL-1</strain>
        <tissue evidence="11">Whole seedling</tissue>
    </source>
</reference>